<dbReference type="EMBL" id="JBHTJV010000002">
    <property type="protein sequence ID" value="MFD0915334.1"/>
    <property type="molecule type" value="Genomic_DNA"/>
</dbReference>
<gene>
    <name evidence="2" type="ORF">ACFQ14_02830</name>
</gene>
<organism evidence="2 3">
    <name type="scientific">Pseudahrensia aquimaris</name>
    <dbReference type="NCBI Taxonomy" id="744461"/>
    <lineage>
        <taxon>Bacteria</taxon>
        <taxon>Pseudomonadati</taxon>
        <taxon>Pseudomonadota</taxon>
        <taxon>Alphaproteobacteria</taxon>
        <taxon>Hyphomicrobiales</taxon>
        <taxon>Ahrensiaceae</taxon>
        <taxon>Pseudahrensia</taxon>
    </lineage>
</organism>
<name>A0ABW3FBS1_9HYPH</name>
<reference evidence="3" key="1">
    <citation type="journal article" date="2019" name="Int. J. Syst. Evol. Microbiol.">
        <title>The Global Catalogue of Microorganisms (GCM) 10K type strain sequencing project: providing services to taxonomists for standard genome sequencing and annotation.</title>
        <authorList>
            <consortium name="The Broad Institute Genomics Platform"/>
            <consortium name="The Broad Institute Genome Sequencing Center for Infectious Disease"/>
            <person name="Wu L."/>
            <person name="Ma J."/>
        </authorList>
    </citation>
    <scope>NUCLEOTIDE SEQUENCE [LARGE SCALE GENOMIC DNA]</scope>
    <source>
        <strain evidence="3">CCUG 60023</strain>
    </source>
</reference>
<dbReference type="RefSeq" id="WP_377211181.1">
    <property type="nucleotide sequence ID" value="NZ_JBHTJV010000002.1"/>
</dbReference>
<evidence type="ECO:0000313" key="3">
    <source>
        <dbReference type="Proteomes" id="UP001597101"/>
    </source>
</evidence>
<keyword evidence="1" id="KW-0472">Membrane</keyword>
<comment type="caution">
    <text evidence="2">The sequence shown here is derived from an EMBL/GenBank/DDBJ whole genome shotgun (WGS) entry which is preliminary data.</text>
</comment>
<keyword evidence="1" id="KW-1133">Transmembrane helix</keyword>
<keyword evidence="1" id="KW-0812">Transmembrane</keyword>
<evidence type="ECO:0000313" key="2">
    <source>
        <dbReference type="EMBL" id="MFD0915334.1"/>
    </source>
</evidence>
<sequence>MRAVYFYFVWAVAIGIWSVALVFTLLGYTNGMPMFGNVALAVSVLALIAAIMLGKREGGAS</sequence>
<protein>
    <submittedName>
        <fullName evidence="2">Uncharacterized protein</fullName>
    </submittedName>
</protein>
<accession>A0ABW3FBS1</accession>
<keyword evidence="3" id="KW-1185">Reference proteome</keyword>
<feature type="transmembrane region" description="Helical" evidence="1">
    <location>
        <begin position="7"/>
        <end position="28"/>
    </location>
</feature>
<dbReference type="Proteomes" id="UP001597101">
    <property type="component" value="Unassembled WGS sequence"/>
</dbReference>
<evidence type="ECO:0000256" key="1">
    <source>
        <dbReference type="SAM" id="Phobius"/>
    </source>
</evidence>
<feature type="transmembrane region" description="Helical" evidence="1">
    <location>
        <begin position="34"/>
        <end position="54"/>
    </location>
</feature>
<proteinExistence type="predicted"/>